<evidence type="ECO:0000313" key="2">
    <source>
        <dbReference type="EMBL" id="MDT7039564.1"/>
    </source>
</evidence>
<evidence type="ECO:0000259" key="1">
    <source>
        <dbReference type="Pfam" id="PF06114"/>
    </source>
</evidence>
<sequence length="371" mass="41895">MVLTRVEVQQKNIDWAFGKTDLSQAKQDQLRATFNWLQESDRNYLNPTVKQLGNCASRMHVPFGNLLLRKIPETEPIQLAFRTKANVPAQVSLNTRAVIYEMLRKQAWFKTESGYAASELSLIGVAASPRYSVDDVVTKVRSLLTLRHFGSARELFNDLRMQIARHKILVMQKGGAGLGTNRPLQVEEVRAFVLLDGYAPLIFLNQKDSYTARVFSLLHEFIHILRGTDELFATINHTLKEERFINAVTASFLMPAEEFVTEFRASKIKHVATHFNVSPFAVAIRARHLGLISDDLNLSELDLESTASHKSVGGNPYYTALSFNDNRYMTALVRSQENGTLPPTKAAALLGVSTKMLDKTIRIFNEREVRL</sequence>
<dbReference type="EMBL" id="JAVLAO010000001">
    <property type="protein sequence ID" value="MDT7039564.1"/>
    <property type="molecule type" value="Genomic_DNA"/>
</dbReference>
<feature type="domain" description="IrrE N-terminal-like" evidence="1">
    <location>
        <begin position="183"/>
        <end position="286"/>
    </location>
</feature>
<dbReference type="PANTHER" id="PTHR43236">
    <property type="entry name" value="ANTITOXIN HIGA1"/>
    <property type="match status" value="1"/>
</dbReference>
<dbReference type="AlphaFoldDB" id="A0AAW8WI02"/>
<dbReference type="PANTHER" id="PTHR43236:SF2">
    <property type="entry name" value="BLL0069 PROTEIN"/>
    <property type="match status" value="1"/>
</dbReference>
<comment type="caution">
    <text evidence="2">The sequence shown here is derived from an EMBL/GenBank/DDBJ whole genome shotgun (WGS) entry which is preliminary data.</text>
</comment>
<evidence type="ECO:0000313" key="3">
    <source>
        <dbReference type="Proteomes" id="UP001263852"/>
    </source>
</evidence>
<dbReference type="Pfam" id="PF06114">
    <property type="entry name" value="Peptidase_M78"/>
    <property type="match status" value="1"/>
</dbReference>
<protein>
    <submittedName>
        <fullName evidence="2">ImmA/IrrE family metallo-endopeptidase</fullName>
    </submittedName>
</protein>
<dbReference type="InterPro" id="IPR052345">
    <property type="entry name" value="Rad_response_metalloprotease"/>
</dbReference>
<dbReference type="Proteomes" id="UP001263852">
    <property type="component" value="Unassembled WGS sequence"/>
</dbReference>
<dbReference type="InterPro" id="IPR010359">
    <property type="entry name" value="IrrE_HExxH"/>
</dbReference>
<accession>A0AAW8WI02</accession>
<proteinExistence type="predicted"/>
<gene>
    <name evidence="2" type="ORF">RI555_11355</name>
</gene>
<dbReference type="RefSeq" id="WP_105924198.1">
    <property type="nucleotide sequence ID" value="NZ_BOUG01000023.1"/>
</dbReference>
<reference evidence="2" key="1">
    <citation type="submission" date="2023-08" db="EMBL/GenBank/DDBJ databases">
        <authorList>
            <person name="Page C.A."/>
            <person name="Perez-Diaz I.M."/>
        </authorList>
    </citation>
    <scope>NUCLEOTIDE SEQUENCE</scope>
    <source>
        <strain evidence="2">1.8.9</strain>
    </source>
</reference>
<name>A0AAW8WI02_LACPE</name>
<organism evidence="2 3">
    <name type="scientific">Lactiplantibacillus pentosus</name>
    <name type="common">Lactobacillus pentosus</name>
    <dbReference type="NCBI Taxonomy" id="1589"/>
    <lineage>
        <taxon>Bacteria</taxon>
        <taxon>Bacillati</taxon>
        <taxon>Bacillota</taxon>
        <taxon>Bacilli</taxon>
        <taxon>Lactobacillales</taxon>
        <taxon>Lactobacillaceae</taxon>
        <taxon>Lactiplantibacillus</taxon>
    </lineage>
</organism>